<sequence>MSYNTAASNMSSHVPSPTSSPASASGAHDSLPNSQEHPFRSSQASNPDSSSLSLESSFQLDTGYPSQYDDSQKHPKGKRKRTTTQDKAILEAAYNANPKPDKAARLDLVKRVTLNEKEVQIWFQNRRQNDRRKSRPLSPQEIAQLRFGGGLHALSSDLSSFGASMAGVDAVGLTRPDESERRSSTPGNASSQEWPKSSSGEDAHAADVPKQERRHSEPMSRTLPVPLPQTSEVPAPSQSLSQSVGYLCNRWHINDSFSAPATVERPRDGPPRLETFTGVTNSTANSPPAQALPPPSSSNSQFRISLSLEGKAEIVSSLQSPPRPVQSSLPLDTTLPPVRGPRSFQRSRSSLPGITLPPISSLTANLPPQLTRGRSRDVSAWESCCDADTRDELTKLAENESSGSAIAAISLLRSSSQTSLTNMVHGHSTTSHHSNVLRPNSSKRNAAPTSRRDATNKKPRLGRSTSSVARLQTLPPSAAFDKPEKVVVEFEPEKKRGSLSVIISPSGGDSDKENWSPDEDGNPMTRRRPLPSIAAAAVQAAAARASTNLRRGGVRGVLGESSGIGNVTKRMLLGGRSNTAPVPRLRGGKGVENSLSIFEDGENVYDENEGNAAKKPKRSDEEVERFMRGEVSPSKKGDVDCVAGLLALSQGNWR</sequence>
<dbReference type="SUPFAM" id="SSF46689">
    <property type="entry name" value="Homeodomain-like"/>
    <property type="match status" value="1"/>
</dbReference>
<dbReference type="InterPro" id="IPR051775">
    <property type="entry name" value="Homeobox_domain"/>
</dbReference>
<feature type="compositionally biased region" description="Polar residues" evidence="7">
    <location>
        <begin position="344"/>
        <end position="368"/>
    </location>
</feature>
<keyword evidence="10" id="KW-1185">Reference proteome</keyword>
<dbReference type="RefSeq" id="XP_045955005.1">
    <property type="nucleotide sequence ID" value="XM_046109256.1"/>
</dbReference>
<evidence type="ECO:0000256" key="1">
    <source>
        <dbReference type="ARBA" id="ARBA00004123"/>
    </source>
</evidence>
<feature type="compositionally biased region" description="Polar residues" evidence="7">
    <location>
        <begin position="427"/>
        <end position="448"/>
    </location>
</feature>
<evidence type="ECO:0000256" key="6">
    <source>
        <dbReference type="RuleBase" id="RU000682"/>
    </source>
</evidence>
<feature type="region of interest" description="Disordered" evidence="7">
    <location>
        <begin position="315"/>
        <end position="374"/>
    </location>
</feature>
<dbReference type="EMBL" id="JAGPXC010000007">
    <property type="protein sequence ID" value="KAH6648498.1"/>
    <property type="molecule type" value="Genomic_DNA"/>
</dbReference>
<keyword evidence="3 5" id="KW-0371">Homeobox</keyword>
<dbReference type="Gene3D" id="1.10.10.60">
    <property type="entry name" value="Homeodomain-like"/>
    <property type="match status" value="1"/>
</dbReference>
<feature type="DNA-binding region" description="Homeobox" evidence="5">
    <location>
        <begin position="75"/>
        <end position="134"/>
    </location>
</feature>
<name>A0A9P8UEQ5_9PEZI</name>
<evidence type="ECO:0000256" key="4">
    <source>
        <dbReference type="ARBA" id="ARBA00023242"/>
    </source>
</evidence>
<dbReference type="InterPro" id="IPR009057">
    <property type="entry name" value="Homeodomain-like_sf"/>
</dbReference>
<keyword evidence="2 5" id="KW-0238">DNA-binding</keyword>
<keyword evidence="4 5" id="KW-0539">Nucleus</keyword>
<reference evidence="9" key="1">
    <citation type="journal article" date="2021" name="Nat. Commun.">
        <title>Genetic determinants of endophytism in the Arabidopsis root mycobiome.</title>
        <authorList>
            <person name="Mesny F."/>
            <person name="Miyauchi S."/>
            <person name="Thiergart T."/>
            <person name="Pickel B."/>
            <person name="Atanasova L."/>
            <person name="Karlsson M."/>
            <person name="Huettel B."/>
            <person name="Barry K.W."/>
            <person name="Haridas S."/>
            <person name="Chen C."/>
            <person name="Bauer D."/>
            <person name="Andreopoulos W."/>
            <person name="Pangilinan J."/>
            <person name="LaButti K."/>
            <person name="Riley R."/>
            <person name="Lipzen A."/>
            <person name="Clum A."/>
            <person name="Drula E."/>
            <person name="Henrissat B."/>
            <person name="Kohler A."/>
            <person name="Grigoriev I.V."/>
            <person name="Martin F.M."/>
            <person name="Hacquard S."/>
        </authorList>
    </citation>
    <scope>NUCLEOTIDE SEQUENCE</scope>
    <source>
        <strain evidence="9">MPI-SDFR-AT-0073</strain>
    </source>
</reference>
<evidence type="ECO:0000256" key="5">
    <source>
        <dbReference type="PROSITE-ProRule" id="PRU00108"/>
    </source>
</evidence>
<comment type="subcellular location">
    <subcellularLocation>
        <location evidence="1 5 6">Nucleus</location>
    </subcellularLocation>
</comment>
<dbReference type="InterPro" id="IPR001356">
    <property type="entry name" value="HD"/>
</dbReference>
<feature type="region of interest" description="Disordered" evidence="7">
    <location>
        <begin position="174"/>
        <end position="238"/>
    </location>
</feature>
<accession>A0A9P8UEQ5</accession>
<feature type="compositionally biased region" description="Basic and acidic residues" evidence="7">
    <location>
        <begin position="618"/>
        <end position="635"/>
    </location>
</feature>
<feature type="compositionally biased region" description="Low complexity" evidence="7">
    <location>
        <begin position="41"/>
        <end position="57"/>
    </location>
</feature>
<dbReference type="InterPro" id="IPR017970">
    <property type="entry name" value="Homeobox_CS"/>
</dbReference>
<protein>
    <recommendedName>
        <fullName evidence="8">Homeobox domain-containing protein</fullName>
    </recommendedName>
</protein>
<dbReference type="Pfam" id="PF00046">
    <property type="entry name" value="Homeodomain"/>
    <property type="match status" value="1"/>
</dbReference>
<dbReference type="CDD" id="cd00086">
    <property type="entry name" value="homeodomain"/>
    <property type="match status" value="1"/>
</dbReference>
<dbReference type="PROSITE" id="PS50071">
    <property type="entry name" value="HOMEOBOX_2"/>
    <property type="match status" value="1"/>
</dbReference>
<gene>
    <name evidence="9" type="ORF">BKA67DRAFT_693823</name>
</gene>
<evidence type="ECO:0000256" key="3">
    <source>
        <dbReference type="ARBA" id="ARBA00023155"/>
    </source>
</evidence>
<feature type="compositionally biased region" description="Low complexity" evidence="7">
    <location>
        <begin position="8"/>
        <end position="27"/>
    </location>
</feature>
<proteinExistence type="predicted"/>
<dbReference type="GO" id="GO:0000981">
    <property type="term" value="F:DNA-binding transcription factor activity, RNA polymerase II-specific"/>
    <property type="evidence" value="ECO:0007669"/>
    <property type="project" value="InterPro"/>
</dbReference>
<feature type="domain" description="Homeobox" evidence="8">
    <location>
        <begin position="73"/>
        <end position="133"/>
    </location>
</feature>
<feature type="compositionally biased region" description="Polar residues" evidence="7">
    <location>
        <begin position="228"/>
        <end position="238"/>
    </location>
</feature>
<evidence type="ECO:0000256" key="7">
    <source>
        <dbReference type="SAM" id="MobiDB-lite"/>
    </source>
</evidence>
<feature type="compositionally biased region" description="Basic and acidic residues" evidence="7">
    <location>
        <begin position="199"/>
        <end position="218"/>
    </location>
</feature>
<dbReference type="Proteomes" id="UP000758603">
    <property type="component" value="Unassembled WGS sequence"/>
</dbReference>
<evidence type="ECO:0000256" key="2">
    <source>
        <dbReference type="ARBA" id="ARBA00023125"/>
    </source>
</evidence>
<feature type="region of interest" description="Disordered" evidence="7">
    <location>
        <begin position="500"/>
        <end position="527"/>
    </location>
</feature>
<dbReference type="GO" id="GO:0005634">
    <property type="term" value="C:nucleus"/>
    <property type="evidence" value="ECO:0007669"/>
    <property type="project" value="UniProtKB-SubCell"/>
</dbReference>
<dbReference type="PANTHER" id="PTHR24323">
    <property type="entry name" value="CEH-10 HOMEODOMAIN-CONTAINING HOMOLOG"/>
    <property type="match status" value="1"/>
</dbReference>
<evidence type="ECO:0000259" key="8">
    <source>
        <dbReference type="PROSITE" id="PS50071"/>
    </source>
</evidence>
<evidence type="ECO:0000313" key="10">
    <source>
        <dbReference type="Proteomes" id="UP000758603"/>
    </source>
</evidence>
<feature type="compositionally biased region" description="Polar residues" evidence="7">
    <location>
        <begin position="184"/>
        <end position="198"/>
    </location>
</feature>
<feature type="region of interest" description="Disordered" evidence="7">
    <location>
        <begin position="259"/>
        <end position="302"/>
    </location>
</feature>
<dbReference type="GeneID" id="70138147"/>
<feature type="compositionally biased region" description="Polar residues" evidence="7">
    <location>
        <begin position="316"/>
        <end position="331"/>
    </location>
</feature>
<dbReference type="AlphaFoldDB" id="A0A9P8UEQ5"/>
<feature type="compositionally biased region" description="Polar residues" evidence="7">
    <location>
        <begin position="58"/>
        <end position="69"/>
    </location>
</feature>
<organism evidence="9 10">
    <name type="scientific">Truncatella angustata</name>
    <dbReference type="NCBI Taxonomy" id="152316"/>
    <lineage>
        <taxon>Eukaryota</taxon>
        <taxon>Fungi</taxon>
        <taxon>Dikarya</taxon>
        <taxon>Ascomycota</taxon>
        <taxon>Pezizomycotina</taxon>
        <taxon>Sordariomycetes</taxon>
        <taxon>Xylariomycetidae</taxon>
        <taxon>Amphisphaeriales</taxon>
        <taxon>Sporocadaceae</taxon>
        <taxon>Truncatella</taxon>
    </lineage>
</organism>
<dbReference type="OrthoDB" id="6159439at2759"/>
<feature type="region of interest" description="Disordered" evidence="7">
    <location>
        <begin position="1"/>
        <end position="88"/>
    </location>
</feature>
<dbReference type="PANTHER" id="PTHR24323:SF7">
    <property type="entry name" value="HOMEOBOX DOMAIN-CONTAINING PROTEIN"/>
    <property type="match status" value="1"/>
</dbReference>
<evidence type="ECO:0000313" key="9">
    <source>
        <dbReference type="EMBL" id="KAH6648498.1"/>
    </source>
</evidence>
<feature type="region of interest" description="Disordered" evidence="7">
    <location>
        <begin position="602"/>
        <end position="635"/>
    </location>
</feature>
<dbReference type="SMART" id="SM00389">
    <property type="entry name" value="HOX"/>
    <property type="match status" value="1"/>
</dbReference>
<comment type="caution">
    <text evidence="9">The sequence shown here is derived from an EMBL/GenBank/DDBJ whole genome shotgun (WGS) entry which is preliminary data.</text>
</comment>
<dbReference type="PROSITE" id="PS00027">
    <property type="entry name" value="HOMEOBOX_1"/>
    <property type="match status" value="1"/>
</dbReference>
<feature type="region of interest" description="Disordered" evidence="7">
    <location>
        <begin position="422"/>
        <end position="469"/>
    </location>
</feature>
<dbReference type="GO" id="GO:0000976">
    <property type="term" value="F:transcription cis-regulatory region binding"/>
    <property type="evidence" value="ECO:0007669"/>
    <property type="project" value="TreeGrafter"/>
</dbReference>